<dbReference type="GO" id="GO:0006542">
    <property type="term" value="P:glutamine biosynthetic process"/>
    <property type="evidence" value="ECO:0007669"/>
    <property type="project" value="TreeGrafter"/>
</dbReference>
<dbReference type="InterPro" id="IPR027303">
    <property type="entry name" value="Gln_synth_gly_rich_site"/>
</dbReference>
<organism evidence="8 9">
    <name type="scientific">Candidatus Intestinimonas pullistercoris</name>
    <dbReference type="NCBI Taxonomy" id="2838623"/>
    <lineage>
        <taxon>Bacteria</taxon>
        <taxon>Bacillati</taxon>
        <taxon>Bacillota</taxon>
        <taxon>Clostridia</taxon>
        <taxon>Eubacteriales</taxon>
        <taxon>Intestinimonas</taxon>
    </lineage>
</organism>
<dbReference type="SMART" id="SM01230">
    <property type="entry name" value="Gln-synt_C"/>
    <property type="match status" value="1"/>
</dbReference>
<dbReference type="PROSITE" id="PS00181">
    <property type="entry name" value="GLNA_ATP"/>
    <property type="match status" value="1"/>
</dbReference>
<name>A0A9D2P2G8_9FIRM</name>
<dbReference type="InterPro" id="IPR008146">
    <property type="entry name" value="Gln_synth_cat_dom"/>
</dbReference>
<comment type="similarity">
    <text evidence="2 5 6">Belongs to the glutamine synthetase family.</text>
</comment>
<accession>A0A9D2P2G8</accession>
<dbReference type="Gene3D" id="3.30.590.10">
    <property type="entry name" value="Glutamine synthetase/guanido kinase, catalytic domain"/>
    <property type="match status" value="1"/>
</dbReference>
<dbReference type="GO" id="GO:0004356">
    <property type="term" value="F:glutamine synthetase activity"/>
    <property type="evidence" value="ECO:0007669"/>
    <property type="project" value="InterPro"/>
</dbReference>
<reference evidence="8" key="2">
    <citation type="submission" date="2021-04" db="EMBL/GenBank/DDBJ databases">
        <authorList>
            <person name="Gilroy R."/>
        </authorList>
    </citation>
    <scope>NUCLEOTIDE SEQUENCE</scope>
    <source>
        <strain evidence="8">CHK186-1790</strain>
    </source>
</reference>
<evidence type="ECO:0000256" key="1">
    <source>
        <dbReference type="ARBA" id="ARBA00001946"/>
    </source>
</evidence>
<sequence>KLAVKTLAQKNGLHATFMPKPIFGINGSGMHTNMSLFRDGKNVFYDPNGEKGLSKEAYSFIAGLLAHVKGFAAITNPLVNSYKRLVPGYEAPCYLAWSASNRSALIRIPAARGQSTRVELRSPDPACNPYLALAVCLAAGLDGIEKGMVPPAEITENIFAMDQATREAHGIESLPGSLEEAIKAMEADQLILDTLGEHVAANYIEGKRKEWDEYRTRVSSWEREKYIINY</sequence>
<protein>
    <submittedName>
        <fullName evidence="8">Glutamine synthetase</fullName>
    </submittedName>
</protein>
<evidence type="ECO:0000256" key="6">
    <source>
        <dbReference type="RuleBase" id="RU000384"/>
    </source>
</evidence>
<keyword evidence="3" id="KW-0436">Ligase</keyword>
<evidence type="ECO:0000256" key="5">
    <source>
        <dbReference type="PROSITE-ProRule" id="PRU01331"/>
    </source>
</evidence>
<dbReference type="PANTHER" id="PTHR43785">
    <property type="entry name" value="GAMMA-GLUTAMYLPUTRESCINE SYNTHETASE"/>
    <property type="match status" value="1"/>
</dbReference>
<dbReference type="SUPFAM" id="SSF55931">
    <property type="entry name" value="Glutamine synthetase/guanido kinase"/>
    <property type="match status" value="1"/>
</dbReference>
<feature type="non-terminal residue" evidence="8">
    <location>
        <position position="1"/>
    </location>
</feature>
<evidence type="ECO:0000256" key="3">
    <source>
        <dbReference type="ARBA" id="ARBA00022598"/>
    </source>
</evidence>
<comment type="cofactor">
    <cofactor evidence="1">
        <name>Mg(2+)</name>
        <dbReference type="ChEBI" id="CHEBI:18420"/>
    </cofactor>
</comment>
<dbReference type="PROSITE" id="PS51987">
    <property type="entry name" value="GS_CATALYTIC"/>
    <property type="match status" value="1"/>
</dbReference>
<comment type="caution">
    <text evidence="8">The sequence shown here is derived from an EMBL/GenBank/DDBJ whole genome shotgun (WGS) entry which is preliminary data.</text>
</comment>
<dbReference type="Pfam" id="PF00120">
    <property type="entry name" value="Gln-synt_C"/>
    <property type="match status" value="1"/>
</dbReference>
<dbReference type="EMBL" id="DWWJ01000141">
    <property type="protein sequence ID" value="HJC41454.1"/>
    <property type="molecule type" value="Genomic_DNA"/>
</dbReference>
<evidence type="ECO:0000313" key="9">
    <source>
        <dbReference type="Proteomes" id="UP000823882"/>
    </source>
</evidence>
<evidence type="ECO:0000256" key="2">
    <source>
        <dbReference type="ARBA" id="ARBA00009897"/>
    </source>
</evidence>
<proteinExistence type="inferred from homology"/>
<dbReference type="InterPro" id="IPR014746">
    <property type="entry name" value="Gln_synth/guanido_kin_cat_dom"/>
</dbReference>
<keyword evidence="4" id="KW-0460">Magnesium</keyword>
<dbReference type="Proteomes" id="UP000823882">
    <property type="component" value="Unassembled WGS sequence"/>
</dbReference>
<dbReference type="PANTHER" id="PTHR43785:SF12">
    <property type="entry name" value="TYPE-1 GLUTAMINE SYNTHETASE 2"/>
    <property type="match status" value="1"/>
</dbReference>
<evidence type="ECO:0000256" key="4">
    <source>
        <dbReference type="ARBA" id="ARBA00022842"/>
    </source>
</evidence>
<dbReference type="AlphaFoldDB" id="A0A9D2P2G8"/>
<gene>
    <name evidence="8" type="ORF">H9701_07870</name>
</gene>
<evidence type="ECO:0000313" key="8">
    <source>
        <dbReference type="EMBL" id="HJC41454.1"/>
    </source>
</evidence>
<reference evidence="8" key="1">
    <citation type="journal article" date="2021" name="PeerJ">
        <title>Extensive microbial diversity within the chicken gut microbiome revealed by metagenomics and culture.</title>
        <authorList>
            <person name="Gilroy R."/>
            <person name="Ravi A."/>
            <person name="Getino M."/>
            <person name="Pursley I."/>
            <person name="Horton D.L."/>
            <person name="Alikhan N.F."/>
            <person name="Baker D."/>
            <person name="Gharbi K."/>
            <person name="Hall N."/>
            <person name="Watson M."/>
            <person name="Adriaenssens E.M."/>
            <person name="Foster-Nyarko E."/>
            <person name="Jarju S."/>
            <person name="Secka A."/>
            <person name="Antonio M."/>
            <person name="Oren A."/>
            <person name="Chaudhuri R.R."/>
            <person name="La Ragione R."/>
            <person name="Hildebrand F."/>
            <person name="Pallen M.J."/>
        </authorList>
    </citation>
    <scope>NUCLEOTIDE SEQUENCE</scope>
    <source>
        <strain evidence="8">CHK186-1790</strain>
    </source>
</reference>
<evidence type="ECO:0000259" key="7">
    <source>
        <dbReference type="PROSITE" id="PS51987"/>
    </source>
</evidence>
<feature type="domain" description="GS catalytic" evidence="7">
    <location>
        <begin position="1"/>
        <end position="230"/>
    </location>
</feature>